<name>A0AAV2BCY2_9ARAC</name>
<accession>A0AAV2BCY2</accession>
<sequence>MAAYTEQSVKIIAEETSNGHNIHYSFPVRSLVIRESWPLLLDYNLNCPILPTSWSLGITYKQLPETGEVSCFFTLTRTDLENVNVNATVSISLLDDRNDFVRGPISICSNQMDAYDTMQGKFESSIDPGLRSFVLSLDLFLRISLLLQSCHSTENLSEIF</sequence>
<gene>
    <name evidence="1" type="ORF">LARSCL_LOCUS18523</name>
</gene>
<comment type="caution">
    <text evidence="1">The sequence shown here is derived from an EMBL/GenBank/DDBJ whole genome shotgun (WGS) entry which is preliminary data.</text>
</comment>
<organism evidence="1 2">
    <name type="scientific">Larinioides sclopetarius</name>
    <dbReference type="NCBI Taxonomy" id="280406"/>
    <lineage>
        <taxon>Eukaryota</taxon>
        <taxon>Metazoa</taxon>
        <taxon>Ecdysozoa</taxon>
        <taxon>Arthropoda</taxon>
        <taxon>Chelicerata</taxon>
        <taxon>Arachnida</taxon>
        <taxon>Araneae</taxon>
        <taxon>Araneomorphae</taxon>
        <taxon>Entelegynae</taxon>
        <taxon>Araneoidea</taxon>
        <taxon>Araneidae</taxon>
        <taxon>Larinioides</taxon>
    </lineage>
</organism>
<dbReference type="AlphaFoldDB" id="A0AAV2BCY2"/>
<keyword evidence="2" id="KW-1185">Reference proteome</keyword>
<dbReference type="Proteomes" id="UP001497382">
    <property type="component" value="Unassembled WGS sequence"/>
</dbReference>
<dbReference type="EMBL" id="CAXIEN010000338">
    <property type="protein sequence ID" value="CAL1294091.1"/>
    <property type="molecule type" value="Genomic_DNA"/>
</dbReference>
<evidence type="ECO:0000313" key="1">
    <source>
        <dbReference type="EMBL" id="CAL1294091.1"/>
    </source>
</evidence>
<reference evidence="1 2" key="1">
    <citation type="submission" date="2024-04" db="EMBL/GenBank/DDBJ databases">
        <authorList>
            <person name="Rising A."/>
            <person name="Reimegard J."/>
            <person name="Sonavane S."/>
            <person name="Akerstrom W."/>
            <person name="Nylinder S."/>
            <person name="Hedman E."/>
            <person name="Kallberg Y."/>
        </authorList>
    </citation>
    <scope>NUCLEOTIDE SEQUENCE [LARGE SCALE GENOMIC DNA]</scope>
</reference>
<protein>
    <submittedName>
        <fullName evidence="1">Uncharacterized protein</fullName>
    </submittedName>
</protein>
<evidence type="ECO:0000313" key="2">
    <source>
        <dbReference type="Proteomes" id="UP001497382"/>
    </source>
</evidence>
<proteinExistence type="predicted"/>